<feature type="region of interest" description="Disordered" evidence="1">
    <location>
        <begin position="18"/>
        <end position="61"/>
    </location>
</feature>
<organism evidence="2">
    <name type="scientific">marine sediment metagenome</name>
    <dbReference type="NCBI Taxonomy" id="412755"/>
    <lineage>
        <taxon>unclassified sequences</taxon>
        <taxon>metagenomes</taxon>
        <taxon>ecological metagenomes</taxon>
    </lineage>
</organism>
<sequence length="159" mass="17622">MEHKQLKDQFKCSCGKWAKSQRGVNQHLRNVERERESEGDFAYREPPMTSPTPEPSQSTEARCSRCKGVKIVPLFADGEADSFMGEYRTCPDCLGTGRARPEPPVEGALEAAREQAHVALEELIAHGTILVEEDWIGSILDKIGPIYIAAARSGHESIK</sequence>
<proteinExistence type="predicted"/>
<dbReference type="AlphaFoldDB" id="A0A0F9JEY4"/>
<comment type="caution">
    <text evidence="2">The sequence shown here is derived from an EMBL/GenBank/DDBJ whole genome shotgun (WGS) entry which is preliminary data.</text>
</comment>
<protein>
    <submittedName>
        <fullName evidence="2">Uncharacterized protein</fullName>
    </submittedName>
</protein>
<feature type="compositionally biased region" description="Basic and acidic residues" evidence="1">
    <location>
        <begin position="29"/>
        <end position="43"/>
    </location>
</feature>
<evidence type="ECO:0000313" key="2">
    <source>
        <dbReference type="EMBL" id="KKL97567.1"/>
    </source>
</evidence>
<accession>A0A0F9JEY4</accession>
<dbReference type="EMBL" id="LAZR01018135">
    <property type="protein sequence ID" value="KKL97567.1"/>
    <property type="molecule type" value="Genomic_DNA"/>
</dbReference>
<reference evidence="2" key="1">
    <citation type="journal article" date="2015" name="Nature">
        <title>Complex archaea that bridge the gap between prokaryotes and eukaryotes.</title>
        <authorList>
            <person name="Spang A."/>
            <person name="Saw J.H."/>
            <person name="Jorgensen S.L."/>
            <person name="Zaremba-Niedzwiedzka K."/>
            <person name="Martijn J."/>
            <person name="Lind A.E."/>
            <person name="van Eijk R."/>
            <person name="Schleper C."/>
            <person name="Guy L."/>
            <person name="Ettema T.J."/>
        </authorList>
    </citation>
    <scope>NUCLEOTIDE SEQUENCE</scope>
</reference>
<evidence type="ECO:0000256" key="1">
    <source>
        <dbReference type="SAM" id="MobiDB-lite"/>
    </source>
</evidence>
<gene>
    <name evidence="2" type="ORF">LCGC14_1833150</name>
</gene>
<name>A0A0F9JEY4_9ZZZZ</name>